<dbReference type="SUPFAM" id="SSF56349">
    <property type="entry name" value="DNA breaking-rejoining enzymes"/>
    <property type="match status" value="1"/>
</dbReference>
<organism evidence="4 5">
    <name type="scientific">Rhodococcus opacus (strain B4)</name>
    <dbReference type="NCBI Taxonomy" id="632772"/>
    <lineage>
        <taxon>Bacteria</taxon>
        <taxon>Bacillati</taxon>
        <taxon>Actinomycetota</taxon>
        <taxon>Actinomycetes</taxon>
        <taxon>Mycobacteriales</taxon>
        <taxon>Nocardiaceae</taxon>
        <taxon>Rhodococcus</taxon>
    </lineage>
</organism>
<sequence>MGRRSRLGLSSVGSGGRLLVPSSVARVLAAVSSFYDWAIVAELVTGENPMRRRRDVALAMVAERHRPFMGNASRQQPVSREVRVRLPHRLPRPMSGSEVTALLESMTCLRDLTMVLLMLDGALRPGEVLGLQLGHIAYGRRRVTIRKRDDHPRGVRAKSRHERVVDLLEPRTLDAVNRYVLHERPVDAPSPFVFLVGGWGARRCEPLSYAALVRMFARRLDTLGIRTVDKTPNALRHPRDSDVGGGDAGVGVATTPRTRLTGVDSDRHPGLRPAGS</sequence>
<keyword evidence="4" id="KW-0614">Plasmid</keyword>
<dbReference type="EMBL" id="AP011116">
    <property type="protein sequence ID" value="BAH55975.1"/>
    <property type="molecule type" value="Genomic_DNA"/>
</dbReference>
<accession>C1BCC0</accession>
<dbReference type="GO" id="GO:0003677">
    <property type="term" value="F:DNA binding"/>
    <property type="evidence" value="ECO:0007669"/>
    <property type="project" value="InterPro"/>
</dbReference>
<feature type="region of interest" description="Disordered" evidence="2">
    <location>
        <begin position="231"/>
        <end position="276"/>
    </location>
</feature>
<dbReference type="PANTHER" id="PTHR30349:SF81">
    <property type="entry name" value="TYROSINE RECOMBINASE XERC"/>
    <property type="match status" value="1"/>
</dbReference>
<dbReference type="GO" id="GO:0006310">
    <property type="term" value="P:DNA recombination"/>
    <property type="evidence" value="ECO:0007669"/>
    <property type="project" value="UniProtKB-KW"/>
</dbReference>
<dbReference type="InterPro" id="IPR011010">
    <property type="entry name" value="DNA_brk_join_enz"/>
</dbReference>
<dbReference type="KEGG" id="rop:ROP_pROB01-04760"/>
<evidence type="ECO:0000313" key="5">
    <source>
        <dbReference type="Proteomes" id="UP000002212"/>
    </source>
</evidence>
<geneLocation type="plasmid" evidence="4 5">
    <name>pROB01</name>
</geneLocation>
<dbReference type="Gene3D" id="1.10.443.10">
    <property type="entry name" value="Intergrase catalytic core"/>
    <property type="match status" value="1"/>
</dbReference>
<dbReference type="PROSITE" id="PS51898">
    <property type="entry name" value="TYR_RECOMBINASE"/>
    <property type="match status" value="1"/>
</dbReference>
<dbReference type="InterPro" id="IPR013762">
    <property type="entry name" value="Integrase-like_cat_sf"/>
</dbReference>
<dbReference type="AlphaFoldDB" id="C1BCC0"/>
<dbReference type="GO" id="GO:0015074">
    <property type="term" value="P:DNA integration"/>
    <property type="evidence" value="ECO:0007669"/>
    <property type="project" value="InterPro"/>
</dbReference>
<dbReference type="InterPro" id="IPR002104">
    <property type="entry name" value="Integrase_catalytic"/>
</dbReference>
<evidence type="ECO:0000256" key="2">
    <source>
        <dbReference type="SAM" id="MobiDB-lite"/>
    </source>
</evidence>
<reference evidence="4 5" key="1">
    <citation type="submission" date="2009-03" db="EMBL/GenBank/DDBJ databases">
        <title>Comparison of the complete genome sequences of Rhodococcus erythropolis PR4 and Rhodococcus opacus B4.</title>
        <authorList>
            <person name="Takarada H."/>
            <person name="Sekine M."/>
            <person name="Hosoyama A."/>
            <person name="Yamada R."/>
            <person name="Fujisawa T."/>
            <person name="Omata S."/>
            <person name="Shimizu A."/>
            <person name="Tsukatani N."/>
            <person name="Tanikawa S."/>
            <person name="Fujita N."/>
            <person name="Harayama S."/>
        </authorList>
    </citation>
    <scope>NUCLEOTIDE SEQUENCE [LARGE SCALE GENOMIC DNA]</scope>
    <source>
        <strain evidence="4 5">B4</strain>
        <plasmid evidence="4 5">pROB01</plasmid>
    </source>
</reference>
<dbReference type="InterPro" id="IPR050090">
    <property type="entry name" value="Tyrosine_recombinase_XerCD"/>
</dbReference>
<proteinExistence type="predicted"/>
<dbReference type="HOGENOM" id="CLU_1007884_0_0_11"/>
<dbReference type="Pfam" id="PF00589">
    <property type="entry name" value="Phage_integrase"/>
    <property type="match status" value="1"/>
</dbReference>
<dbReference type="PANTHER" id="PTHR30349">
    <property type="entry name" value="PHAGE INTEGRASE-RELATED"/>
    <property type="match status" value="1"/>
</dbReference>
<evidence type="ECO:0000259" key="3">
    <source>
        <dbReference type="PROSITE" id="PS51898"/>
    </source>
</evidence>
<evidence type="ECO:0000256" key="1">
    <source>
        <dbReference type="ARBA" id="ARBA00023172"/>
    </source>
</evidence>
<name>C1BCC0_RHOOB</name>
<dbReference type="PATRIC" id="fig|632772.20.peg.8228"/>
<feature type="domain" description="Tyr recombinase" evidence="3">
    <location>
        <begin position="89"/>
        <end position="276"/>
    </location>
</feature>
<keyword evidence="1" id="KW-0233">DNA recombination</keyword>
<dbReference type="Proteomes" id="UP000002212">
    <property type="component" value="Plasmid pROB01"/>
</dbReference>
<evidence type="ECO:0000313" key="4">
    <source>
        <dbReference type="EMBL" id="BAH55975.1"/>
    </source>
</evidence>
<gene>
    <name evidence="4" type="ordered locus">ROP_pROB01-04760</name>
</gene>
<protein>
    <submittedName>
        <fullName evidence="4">Putative transposase</fullName>
    </submittedName>
</protein>